<evidence type="ECO:0000313" key="6">
    <source>
        <dbReference type="Proteomes" id="UP001652741"/>
    </source>
</evidence>
<dbReference type="GO" id="GO:0003723">
    <property type="term" value="F:RNA binding"/>
    <property type="evidence" value="ECO:0007669"/>
    <property type="project" value="UniProtKB-UniRule"/>
</dbReference>
<dbReference type="KEGG" id="sasa:106565031"/>
<dbReference type="InterPro" id="IPR000504">
    <property type="entry name" value="RRM_dom"/>
</dbReference>
<feature type="region of interest" description="Disordered" evidence="4">
    <location>
        <begin position="366"/>
        <end position="410"/>
    </location>
</feature>
<feature type="domain" description="RRM" evidence="5">
    <location>
        <begin position="287"/>
        <end position="362"/>
    </location>
</feature>
<evidence type="ECO:0000256" key="3">
    <source>
        <dbReference type="PROSITE-ProRule" id="PRU00176"/>
    </source>
</evidence>
<dbReference type="Pfam" id="PF00076">
    <property type="entry name" value="RRM_1"/>
    <property type="match status" value="3"/>
</dbReference>
<dbReference type="Gene3D" id="3.30.70.330">
    <property type="match status" value="5"/>
</dbReference>
<dbReference type="SMART" id="SM00360">
    <property type="entry name" value="RRM"/>
    <property type="match status" value="4"/>
</dbReference>
<sequence length="851" mass="91591">MAVVIRLQGLPIVAGTMDIRHFFSGLTIPDGGVHIVGGEHGEAFIVSATDEDARLGMMRTGGAIKGSKVSLLLSSKTEMQNMIELSRRRFETGNVGGGAGNGSRPGPPVNTCGRGSLPNTLKGFSNTRPATVTTAASAHETISNKNVSTFATTSMGNMPPSFSNNFSSPNLTMESSMRTAMSSLNSVPPPIHPLKTMPSLPPMPSIPPMPLPPPVSSVPPVPTVSPLTQGPPVLPMSLSHMGSMPPFNPGVPPPSGLAPNHMFVDHMNPLLNLQAQMKAAIGNSDELYVHLQGLPFSASEMDIREFFCGLGVDSIRLVRDNFGRSCGRALAKFFSPQDTFDALKRSSGMLRQRFVDISPATESQWMSVSSDGNGVGGQAHSKSSNVPQDHHRRSNMSSASPSTRDHARSRSPHNKEFCVYLKGLPYEAVNKQICEFFKNLDIKEDRIYIAYGPTGRAIGEGFVQLKNEIDYKVALSCHMQYMGSRFIQVHPISKKAMFEKIDSIRQRMQGVDKKNSESGKSPRNCAHISNIPYNVSKEDVHLFLEGIAIVEESLKVLVDSSGKGLGQAVVQLRVEEDALNAERLHRQKLNGRNAFVHLVTFEQMKEIERNPPQVKRGQKFEGNSQGQAHGHAQAQNPIQAQAHPFAGITGEELNFIRNTVGNLGNGPFPQFTVPGNGLVGPPPPPFAASPENVALSIPPPMVAGHLPGAVPTPPSFRPGSNNGPPGFGPEGLRGRPPFDNGSRKSGGHNNRGSGQGRSEVRPQSTRGPGNHRGPTIVKIQNMPFTVTVDEILDFFHGYQVLPGSVCQQFSEKGLPTGEAMVAFESHEEASSAVMDLNDRPIGARKVKITLG</sequence>
<evidence type="ECO:0000256" key="4">
    <source>
        <dbReference type="SAM" id="MobiDB-lite"/>
    </source>
</evidence>
<accession>A0A1S3L9C9</accession>
<dbReference type="PANTHER" id="PTHR13976">
    <property type="entry name" value="HETEROGENEOUS NUCLEAR RIBONUCLEOPROTEIN-RELATED"/>
    <property type="match status" value="1"/>
</dbReference>
<dbReference type="InterPro" id="IPR050666">
    <property type="entry name" value="ESRP"/>
</dbReference>
<proteinExistence type="predicted"/>
<dbReference type="Proteomes" id="UP001652741">
    <property type="component" value="Chromosome ssa12"/>
</dbReference>
<reference evidence="7" key="1">
    <citation type="submission" date="2025-08" db="UniProtKB">
        <authorList>
            <consortium name="RefSeq"/>
        </authorList>
    </citation>
    <scope>IDENTIFICATION</scope>
</reference>
<keyword evidence="1" id="KW-0677">Repeat</keyword>
<evidence type="ECO:0000313" key="7">
    <source>
        <dbReference type="RefSeq" id="XP_013987084.2"/>
    </source>
</evidence>
<evidence type="ECO:0000259" key="5">
    <source>
        <dbReference type="PROSITE" id="PS50102"/>
    </source>
</evidence>
<dbReference type="InterPro" id="IPR035979">
    <property type="entry name" value="RBD_domain_sf"/>
</dbReference>
<dbReference type="InterPro" id="IPR012677">
    <property type="entry name" value="Nucleotide-bd_a/b_plait_sf"/>
</dbReference>
<dbReference type="CDD" id="cd12751">
    <property type="entry name" value="RRM5_RBM12"/>
    <property type="match status" value="1"/>
</dbReference>
<organism evidence="6 7">
    <name type="scientific">Salmo salar</name>
    <name type="common">Atlantic salmon</name>
    <dbReference type="NCBI Taxonomy" id="8030"/>
    <lineage>
        <taxon>Eukaryota</taxon>
        <taxon>Metazoa</taxon>
        <taxon>Chordata</taxon>
        <taxon>Craniata</taxon>
        <taxon>Vertebrata</taxon>
        <taxon>Euteleostomi</taxon>
        <taxon>Actinopterygii</taxon>
        <taxon>Neopterygii</taxon>
        <taxon>Teleostei</taxon>
        <taxon>Protacanthopterygii</taxon>
        <taxon>Salmoniformes</taxon>
        <taxon>Salmonidae</taxon>
        <taxon>Salmoninae</taxon>
        <taxon>Salmo</taxon>
    </lineage>
</organism>
<feature type="compositionally biased region" description="Low complexity" evidence="4">
    <location>
        <begin position="625"/>
        <end position="635"/>
    </location>
</feature>
<feature type="region of interest" description="Disordered" evidence="4">
    <location>
        <begin position="705"/>
        <end position="776"/>
    </location>
</feature>
<dbReference type="GeneID" id="106565031"/>
<evidence type="ECO:0000256" key="1">
    <source>
        <dbReference type="ARBA" id="ARBA00022737"/>
    </source>
</evidence>
<dbReference type="SUPFAM" id="SSF54928">
    <property type="entry name" value="RNA-binding domain, RBD"/>
    <property type="match status" value="4"/>
</dbReference>
<evidence type="ECO:0000256" key="2">
    <source>
        <dbReference type="ARBA" id="ARBA00022884"/>
    </source>
</evidence>
<feature type="domain" description="RRM" evidence="5">
    <location>
        <begin position="775"/>
        <end position="851"/>
    </location>
</feature>
<keyword evidence="6" id="KW-1185">Reference proteome</keyword>
<dbReference type="RefSeq" id="XP_013987084.2">
    <property type="nucleotide sequence ID" value="XM_014131609.2"/>
</dbReference>
<dbReference type="AlphaFoldDB" id="A0A1S3L9C9"/>
<feature type="region of interest" description="Disordered" evidence="4">
    <location>
        <begin position="607"/>
        <end position="635"/>
    </location>
</feature>
<keyword evidence="2 3" id="KW-0694">RNA-binding</keyword>
<dbReference type="PROSITE" id="PS50102">
    <property type="entry name" value="RRM"/>
    <property type="match status" value="2"/>
</dbReference>
<dbReference type="InterPro" id="IPR034854">
    <property type="entry name" value="RBM12_RRM5"/>
</dbReference>
<name>A0A1S3L9C9_SALSA</name>
<protein>
    <submittedName>
        <fullName evidence="7">RNA-binding protein 12</fullName>
    </submittedName>
</protein>
<dbReference type="Bgee" id="ENSSSAG00000064137">
    <property type="expression patterns" value="Expressed in testis and 23 other cell types or tissues"/>
</dbReference>
<gene>
    <name evidence="7" type="primary">LOC106565031</name>
</gene>
<dbReference type="PaxDb" id="8030-ENSSSAP00000072737"/>